<dbReference type="InParanoid" id="G0N301"/>
<dbReference type="PANTHER" id="PTHR35366">
    <property type="entry name" value="PROTEIN CBG18620"/>
    <property type="match status" value="1"/>
</dbReference>
<evidence type="ECO:0000256" key="1">
    <source>
        <dbReference type="SAM" id="MobiDB-lite"/>
    </source>
</evidence>
<name>G0N301_CAEBE</name>
<feature type="transmembrane region" description="Helical" evidence="2">
    <location>
        <begin position="705"/>
        <end position="729"/>
    </location>
</feature>
<feature type="region of interest" description="Disordered" evidence="1">
    <location>
        <begin position="599"/>
        <end position="635"/>
    </location>
</feature>
<sequence length="733" mass="83060">MTGLSKLNPKASDSSDDVSTGSISSESSESTDPGSMESEDPDMENYDEMLRNVENVLRIGAPDDDEEEEEELDEDILKEMCNFLMEQPDKTFKDFMEEEEAKVVELEDSDGVEEDSEDPVDPQKDSEDVKYPDGATMDPEVVVAQSELQKDSKDVKGEHSMRGTCRQNRSIVDSTEFFVPRVKFARTQSKYSIMIFMGVEKWTEFRVQHDDKERTIVSRFENTLDPQKATSYVSSLEVSHWVVALMVGLFSDDSILIGTLEWNIFSDSKSKENLKDHKELRDKLLLQMTVSFMELFVQYRGKTTVFRVKKTFTVGGAGLNVALRLILDEKDYLGYECLCGELVENPVCYTEHDTPKGGLEGRSQTVIQQFDEILSLPCYLADASTLEGITLLKFAKLDNYAVSQWKSINSQILRLGDSLLKHDPQIVGDIPKAIFVRHTLSQCGYWITVIPASAIEKMGKDFVRNYLSENKCRMGALCQKCSDPFDYWYHKNFMNWQLAVEDPTVPQPPTVTREPSTVASEVLNEVTTFLGKVFELSKACKTAYQGVDQILAEAQGNPLVYSNPEMVESVQTCRQFSDQLKEMAAAADTALASAQKVFGTEGAESEGPEEPEEPEEEPKVVELEDELEEAPKPKDQPIFKKMGRQLFGPGSEAARTTVFEDWDEKEENPDATVDFVEPEPGQFVEFMKRRRQHEIDQTEGNFERWIGLAIGMTLFFSALFILFYVCLWINSFF</sequence>
<feature type="compositionally biased region" description="Basic and acidic residues" evidence="1">
    <location>
        <begin position="121"/>
        <end position="131"/>
    </location>
</feature>
<dbReference type="PANTHER" id="PTHR35366:SF3">
    <property type="entry name" value="CW-TYPE DOMAIN-CONTAINING PROTEIN"/>
    <property type="match status" value="1"/>
</dbReference>
<accession>G0N301</accession>
<keyword evidence="2" id="KW-0472">Membrane</keyword>
<dbReference type="Proteomes" id="UP000008068">
    <property type="component" value="Unassembled WGS sequence"/>
</dbReference>
<keyword evidence="4" id="KW-1185">Reference proteome</keyword>
<gene>
    <name evidence="3" type="ORF">CAEBREN_00249</name>
</gene>
<keyword evidence="2" id="KW-1133">Transmembrane helix</keyword>
<proteinExistence type="predicted"/>
<keyword evidence="2" id="KW-0812">Transmembrane</keyword>
<feature type="region of interest" description="Disordered" evidence="1">
    <location>
        <begin position="102"/>
        <end position="134"/>
    </location>
</feature>
<reference evidence="4" key="1">
    <citation type="submission" date="2011-07" db="EMBL/GenBank/DDBJ databases">
        <authorList>
            <consortium name="Caenorhabditis brenneri Sequencing and Analysis Consortium"/>
            <person name="Wilson R.K."/>
        </authorList>
    </citation>
    <scope>NUCLEOTIDE SEQUENCE [LARGE SCALE GENOMIC DNA]</scope>
    <source>
        <strain evidence="4">PB2801</strain>
    </source>
</reference>
<feature type="compositionally biased region" description="Acidic residues" evidence="1">
    <location>
        <begin position="106"/>
        <end position="120"/>
    </location>
</feature>
<feature type="region of interest" description="Disordered" evidence="1">
    <location>
        <begin position="1"/>
        <end position="76"/>
    </location>
</feature>
<dbReference type="STRING" id="135651.G0N301"/>
<evidence type="ECO:0000313" key="4">
    <source>
        <dbReference type="Proteomes" id="UP000008068"/>
    </source>
</evidence>
<protein>
    <submittedName>
        <fullName evidence="3">Uncharacterized protein</fullName>
    </submittedName>
</protein>
<dbReference type="EMBL" id="GL379832">
    <property type="protein sequence ID" value="EGT51197.1"/>
    <property type="molecule type" value="Genomic_DNA"/>
</dbReference>
<dbReference type="HOGENOM" id="CLU_378225_0_0_1"/>
<feature type="compositionally biased region" description="Acidic residues" evidence="1">
    <location>
        <begin position="62"/>
        <end position="76"/>
    </location>
</feature>
<organism evidence="4">
    <name type="scientific">Caenorhabditis brenneri</name>
    <name type="common">Nematode worm</name>
    <dbReference type="NCBI Taxonomy" id="135651"/>
    <lineage>
        <taxon>Eukaryota</taxon>
        <taxon>Metazoa</taxon>
        <taxon>Ecdysozoa</taxon>
        <taxon>Nematoda</taxon>
        <taxon>Chromadorea</taxon>
        <taxon>Rhabditida</taxon>
        <taxon>Rhabditina</taxon>
        <taxon>Rhabditomorpha</taxon>
        <taxon>Rhabditoidea</taxon>
        <taxon>Rhabditidae</taxon>
        <taxon>Peloderinae</taxon>
        <taxon>Caenorhabditis</taxon>
    </lineage>
</organism>
<evidence type="ECO:0000256" key="2">
    <source>
        <dbReference type="SAM" id="Phobius"/>
    </source>
</evidence>
<feature type="compositionally biased region" description="Acidic residues" evidence="1">
    <location>
        <begin position="603"/>
        <end position="616"/>
    </location>
</feature>
<feature type="compositionally biased region" description="Acidic residues" evidence="1">
    <location>
        <begin position="37"/>
        <end position="47"/>
    </location>
</feature>
<feature type="compositionally biased region" description="Low complexity" evidence="1">
    <location>
        <begin position="17"/>
        <end position="35"/>
    </location>
</feature>
<dbReference type="AlphaFoldDB" id="G0N301"/>
<evidence type="ECO:0000313" key="3">
    <source>
        <dbReference type="EMBL" id="EGT51197.1"/>
    </source>
</evidence>